<organism evidence="1 2">
    <name type="scientific">Eragrostis curvula</name>
    <name type="common">weeping love grass</name>
    <dbReference type="NCBI Taxonomy" id="38414"/>
    <lineage>
        <taxon>Eukaryota</taxon>
        <taxon>Viridiplantae</taxon>
        <taxon>Streptophyta</taxon>
        <taxon>Embryophyta</taxon>
        <taxon>Tracheophyta</taxon>
        <taxon>Spermatophyta</taxon>
        <taxon>Magnoliopsida</taxon>
        <taxon>Liliopsida</taxon>
        <taxon>Poales</taxon>
        <taxon>Poaceae</taxon>
        <taxon>PACMAD clade</taxon>
        <taxon>Chloridoideae</taxon>
        <taxon>Eragrostideae</taxon>
        <taxon>Eragrostidinae</taxon>
        <taxon>Eragrostis</taxon>
    </lineage>
</organism>
<dbReference type="AlphaFoldDB" id="A0A5J9SKA5"/>
<evidence type="ECO:0000313" key="1">
    <source>
        <dbReference type="EMBL" id="TVT99393.1"/>
    </source>
</evidence>
<keyword evidence="2" id="KW-1185">Reference proteome</keyword>
<proteinExistence type="predicted"/>
<dbReference type="Gramene" id="TVT99393">
    <property type="protein sequence ID" value="TVT99393"/>
    <property type="gene ID" value="EJB05_55211"/>
</dbReference>
<reference evidence="1 2" key="1">
    <citation type="journal article" date="2019" name="Sci. Rep.">
        <title>A high-quality genome of Eragrostis curvula grass provides insights into Poaceae evolution and supports new strategies to enhance forage quality.</title>
        <authorList>
            <person name="Carballo J."/>
            <person name="Santos B.A.C.M."/>
            <person name="Zappacosta D."/>
            <person name="Garbus I."/>
            <person name="Selva J.P."/>
            <person name="Gallo C.A."/>
            <person name="Diaz A."/>
            <person name="Albertini E."/>
            <person name="Caccamo M."/>
            <person name="Echenique V."/>
        </authorList>
    </citation>
    <scope>NUCLEOTIDE SEQUENCE [LARGE SCALE GENOMIC DNA]</scope>
    <source>
        <strain evidence="2">cv. Victoria</strain>
        <tissue evidence="1">Leaf</tissue>
    </source>
</reference>
<name>A0A5J9SKA5_9POAL</name>
<accession>A0A5J9SKA5</accession>
<dbReference type="Proteomes" id="UP000324897">
    <property type="component" value="Unassembled WGS sequence"/>
</dbReference>
<gene>
    <name evidence="1" type="ORF">EJB05_55211</name>
</gene>
<dbReference type="EMBL" id="RWGY01000722">
    <property type="protein sequence ID" value="TVT99393.1"/>
    <property type="molecule type" value="Genomic_DNA"/>
</dbReference>
<feature type="non-terminal residue" evidence="1">
    <location>
        <position position="1"/>
    </location>
</feature>
<evidence type="ECO:0000313" key="2">
    <source>
        <dbReference type="Proteomes" id="UP000324897"/>
    </source>
</evidence>
<comment type="caution">
    <text evidence="1">The sequence shown here is derived from an EMBL/GenBank/DDBJ whole genome shotgun (WGS) entry which is preliminary data.</text>
</comment>
<sequence>MVRMAGVGPEWSHSMAHALALDARTWPRGDVPGLGLTDEDVGLLRGSSRKNSGVKRAWPGAISGWVTDREVIPGCARVRTKVRRKDLAAASHPSHRSMASVGTALAKKVFVAVICIMLVLPTMADVQDDCRLYCRPGCDGFSTGVCKGITKRMPILEETCIVRITEQCINTCVNLCSSDTLPNTPFLPCILSTWLHLKDAFGKTFNMVSSEFSEQSPLSL</sequence>
<dbReference type="OrthoDB" id="690548at2759"/>
<protein>
    <submittedName>
        <fullName evidence="1">Uncharacterized protein</fullName>
    </submittedName>
</protein>